<gene>
    <name evidence="11" type="ORF">MNB_SUP05-SYMBIONT-4-1053</name>
</gene>
<accession>A0A1W1E081</accession>
<dbReference type="InterPro" id="IPR012902">
    <property type="entry name" value="N_methyl_site"/>
</dbReference>
<dbReference type="Pfam" id="PF02501">
    <property type="entry name" value="T2SSI"/>
    <property type="match status" value="1"/>
</dbReference>
<dbReference type="SUPFAM" id="SSF54523">
    <property type="entry name" value="Pili subunits"/>
    <property type="match status" value="1"/>
</dbReference>
<dbReference type="Gene3D" id="3.30.1300.30">
    <property type="entry name" value="GSPII I/J protein-like"/>
    <property type="match status" value="1"/>
</dbReference>
<name>A0A1W1E081_9ZZZZ</name>
<evidence type="ECO:0000256" key="2">
    <source>
        <dbReference type="ARBA" id="ARBA00008358"/>
    </source>
</evidence>
<dbReference type="InterPro" id="IPR010052">
    <property type="entry name" value="T2SS_protein-GspI"/>
</dbReference>
<evidence type="ECO:0000256" key="3">
    <source>
        <dbReference type="ARBA" id="ARBA00022475"/>
    </source>
</evidence>
<dbReference type="PANTHER" id="PTHR38779">
    <property type="entry name" value="TYPE II SECRETION SYSTEM PROTEIN I-RELATED"/>
    <property type="match status" value="1"/>
</dbReference>
<keyword evidence="6 9" id="KW-0812">Transmembrane</keyword>
<dbReference type="PANTHER" id="PTHR38779:SF2">
    <property type="entry name" value="TYPE II SECRETION SYSTEM PROTEIN I-RELATED"/>
    <property type="match status" value="1"/>
</dbReference>
<feature type="domain" description="Type II secretion system protein GspI C-terminal" evidence="10">
    <location>
        <begin position="47"/>
        <end position="125"/>
    </location>
</feature>
<evidence type="ECO:0000256" key="6">
    <source>
        <dbReference type="ARBA" id="ARBA00022692"/>
    </source>
</evidence>
<evidence type="ECO:0000256" key="9">
    <source>
        <dbReference type="SAM" id="Phobius"/>
    </source>
</evidence>
<dbReference type="AlphaFoldDB" id="A0A1W1E081"/>
<evidence type="ECO:0000256" key="8">
    <source>
        <dbReference type="ARBA" id="ARBA00023136"/>
    </source>
</evidence>
<keyword evidence="7 9" id="KW-1133">Transmembrane helix</keyword>
<evidence type="ECO:0000256" key="4">
    <source>
        <dbReference type="ARBA" id="ARBA00022481"/>
    </source>
</evidence>
<dbReference type="NCBIfam" id="TIGR02532">
    <property type="entry name" value="IV_pilin_GFxxxE"/>
    <property type="match status" value="1"/>
</dbReference>
<organism evidence="11">
    <name type="scientific">hydrothermal vent metagenome</name>
    <dbReference type="NCBI Taxonomy" id="652676"/>
    <lineage>
        <taxon>unclassified sequences</taxon>
        <taxon>metagenomes</taxon>
        <taxon>ecological metagenomes</taxon>
    </lineage>
</organism>
<dbReference type="InterPro" id="IPR045584">
    <property type="entry name" value="Pilin-like"/>
</dbReference>
<dbReference type="NCBIfam" id="TIGR01707">
    <property type="entry name" value="gspI"/>
    <property type="match status" value="1"/>
</dbReference>
<keyword evidence="5" id="KW-0997">Cell inner membrane</keyword>
<dbReference type="InterPro" id="IPR003413">
    <property type="entry name" value="T2SS_GspI_C"/>
</dbReference>
<protein>
    <submittedName>
        <fullName evidence="11">General secretion pathway protein I</fullName>
    </submittedName>
</protein>
<dbReference type="GO" id="GO:0015627">
    <property type="term" value="C:type II protein secretion system complex"/>
    <property type="evidence" value="ECO:0007669"/>
    <property type="project" value="InterPro"/>
</dbReference>
<evidence type="ECO:0000256" key="5">
    <source>
        <dbReference type="ARBA" id="ARBA00022519"/>
    </source>
</evidence>
<evidence type="ECO:0000313" key="11">
    <source>
        <dbReference type="EMBL" id="SFV87287.1"/>
    </source>
</evidence>
<keyword evidence="4" id="KW-0488">Methylation</keyword>
<comment type="similarity">
    <text evidence="2">Belongs to the GSP I family.</text>
</comment>
<feature type="transmembrane region" description="Helical" evidence="9">
    <location>
        <begin position="12"/>
        <end position="33"/>
    </location>
</feature>
<comment type="subcellular location">
    <subcellularLocation>
        <location evidence="1">Cell inner membrane</location>
        <topology evidence="1">Single-pass membrane protein</topology>
    </subcellularLocation>
</comment>
<proteinExistence type="inferred from homology"/>
<evidence type="ECO:0000256" key="7">
    <source>
        <dbReference type="ARBA" id="ARBA00022989"/>
    </source>
</evidence>
<evidence type="ECO:0000256" key="1">
    <source>
        <dbReference type="ARBA" id="ARBA00004377"/>
    </source>
</evidence>
<keyword evidence="8 9" id="KW-0472">Membrane</keyword>
<dbReference type="EMBL" id="FPHY01000181">
    <property type="protein sequence ID" value="SFV87287.1"/>
    <property type="molecule type" value="Genomic_DNA"/>
</dbReference>
<sequence>MQPVKSNIQQTGFTLIEVLVALSIVSIALMGLIKSQSHSIQSLSYFKQKTLSNLVASNLAVEKRIVKPTLGFDKGTQKLGKQTWHWKTQTRPTPNTKIIQISLSVFKDKTQVNAKNPLSKLEIYVRK</sequence>
<dbReference type="Pfam" id="PF07963">
    <property type="entry name" value="N_methyl"/>
    <property type="match status" value="1"/>
</dbReference>
<reference evidence="11" key="1">
    <citation type="submission" date="2016-10" db="EMBL/GenBank/DDBJ databases">
        <authorList>
            <person name="de Groot N.N."/>
        </authorList>
    </citation>
    <scope>NUCLEOTIDE SEQUENCE</scope>
</reference>
<dbReference type="GO" id="GO:0005886">
    <property type="term" value="C:plasma membrane"/>
    <property type="evidence" value="ECO:0007669"/>
    <property type="project" value="UniProtKB-SubCell"/>
</dbReference>
<keyword evidence="3" id="KW-1003">Cell membrane</keyword>
<evidence type="ECO:0000259" key="10">
    <source>
        <dbReference type="Pfam" id="PF02501"/>
    </source>
</evidence>
<dbReference type="PROSITE" id="PS00409">
    <property type="entry name" value="PROKAR_NTER_METHYL"/>
    <property type="match status" value="1"/>
</dbReference>
<dbReference type="GO" id="GO:0015628">
    <property type="term" value="P:protein secretion by the type II secretion system"/>
    <property type="evidence" value="ECO:0007669"/>
    <property type="project" value="InterPro"/>
</dbReference>